<evidence type="ECO:0000256" key="2">
    <source>
        <dbReference type="PROSITE-ProRule" id="PRU00504"/>
    </source>
</evidence>
<dbReference type="EMBL" id="LSTO01000001">
    <property type="protein sequence ID" value="OWW22957.1"/>
    <property type="molecule type" value="Genomic_DNA"/>
</dbReference>
<dbReference type="PANTHER" id="PTHR24104:SF25">
    <property type="entry name" value="PROTEIN LIN-41"/>
    <property type="match status" value="1"/>
</dbReference>
<dbReference type="Pfam" id="PF17170">
    <property type="entry name" value="DUF5128"/>
    <property type="match status" value="1"/>
</dbReference>
<dbReference type="AlphaFoldDB" id="A0A254TL60"/>
<dbReference type="InterPro" id="IPR050952">
    <property type="entry name" value="TRIM-NHL_E3_ligases"/>
</dbReference>
<dbReference type="InterPro" id="IPR011042">
    <property type="entry name" value="6-blade_b-propeller_TolB-like"/>
</dbReference>
<organism evidence="3 4">
    <name type="scientific">Noviherbaspirillum denitrificans</name>
    <dbReference type="NCBI Taxonomy" id="1968433"/>
    <lineage>
        <taxon>Bacteria</taxon>
        <taxon>Pseudomonadati</taxon>
        <taxon>Pseudomonadota</taxon>
        <taxon>Betaproteobacteria</taxon>
        <taxon>Burkholderiales</taxon>
        <taxon>Oxalobacteraceae</taxon>
        <taxon>Noviherbaspirillum</taxon>
    </lineage>
</organism>
<evidence type="ECO:0008006" key="5">
    <source>
        <dbReference type="Google" id="ProtNLM"/>
    </source>
</evidence>
<comment type="caution">
    <text evidence="3">The sequence shown here is derived from an EMBL/GenBank/DDBJ whole genome shotgun (WGS) entry which is preliminary data.</text>
</comment>
<keyword evidence="1" id="KW-0677">Repeat</keyword>
<proteinExistence type="predicted"/>
<dbReference type="SUPFAM" id="SSF101898">
    <property type="entry name" value="NHL repeat"/>
    <property type="match status" value="1"/>
</dbReference>
<dbReference type="Proteomes" id="UP000197535">
    <property type="component" value="Unassembled WGS sequence"/>
</dbReference>
<gene>
    <name evidence="3" type="ORF">AYR66_19220</name>
</gene>
<dbReference type="GO" id="GO:0008270">
    <property type="term" value="F:zinc ion binding"/>
    <property type="evidence" value="ECO:0007669"/>
    <property type="project" value="UniProtKB-KW"/>
</dbReference>
<name>A0A254TL60_9BURK</name>
<dbReference type="Pfam" id="PF01436">
    <property type="entry name" value="NHL"/>
    <property type="match status" value="1"/>
</dbReference>
<dbReference type="PROSITE" id="PS51125">
    <property type="entry name" value="NHL"/>
    <property type="match status" value="2"/>
</dbReference>
<protein>
    <recommendedName>
        <fullName evidence="5">6-bladed beta-propeller</fullName>
    </recommendedName>
</protein>
<evidence type="ECO:0000313" key="3">
    <source>
        <dbReference type="EMBL" id="OWW22957.1"/>
    </source>
</evidence>
<dbReference type="PANTHER" id="PTHR24104">
    <property type="entry name" value="E3 UBIQUITIN-PROTEIN LIGASE NHLRC1-RELATED"/>
    <property type="match status" value="1"/>
</dbReference>
<sequence>MSAVLGALLLAGCAETKYQMHLDPEPVANGAPLVWPAPPETARFRYVGQLTGEDNFVPDDSGRPGFGAEVLKWIVGMFDSAEDKVVLRRPQSGMVDSQGRVLVTDVGSNAVYVFDNIAAQLHVYVQAAEKQGFITPVGIAEGPDGQILVADAELGEVFRLSSDGKPMGSFGKNVLVRPTGLARDPERGRVYVSDTHAHDVKVFDDEGRLIDSIGNRGDEEGTLNYPTHLAYAKDKLYVTDGMNARVQIFDMQGRVITTIGRRGMYVGEMTRPKGVTVDSYGNIYVVESFYDNLLVFNSQGQFLMPIGGTGKEVGQFYLPAGVWSDRQNRIYVADMFNGRIVIFQLIGGA</sequence>
<dbReference type="Gene3D" id="2.120.10.30">
    <property type="entry name" value="TolB, C-terminal domain"/>
    <property type="match status" value="3"/>
</dbReference>
<dbReference type="InterPro" id="IPR001258">
    <property type="entry name" value="NHL_repeat"/>
</dbReference>
<keyword evidence="4" id="KW-1185">Reference proteome</keyword>
<feature type="repeat" description="NHL" evidence="2">
    <location>
        <begin position="168"/>
        <end position="206"/>
    </location>
</feature>
<evidence type="ECO:0000313" key="4">
    <source>
        <dbReference type="Proteomes" id="UP000197535"/>
    </source>
</evidence>
<reference evidence="3 4" key="1">
    <citation type="submission" date="2016-02" db="EMBL/GenBank/DDBJ databases">
        <authorList>
            <person name="Wen L."/>
            <person name="He K."/>
            <person name="Yang H."/>
        </authorList>
    </citation>
    <scope>NUCLEOTIDE SEQUENCE [LARGE SCALE GENOMIC DNA]</scope>
    <source>
        <strain evidence="3 4">TSA40</strain>
    </source>
</reference>
<feature type="repeat" description="NHL" evidence="2">
    <location>
        <begin position="306"/>
        <end position="346"/>
    </location>
</feature>
<evidence type="ECO:0000256" key="1">
    <source>
        <dbReference type="ARBA" id="ARBA00022737"/>
    </source>
</evidence>
<accession>A0A254TL60</accession>